<dbReference type="InterPro" id="IPR050627">
    <property type="entry name" value="Nitroreductase/BluB"/>
</dbReference>
<dbReference type="PANTHER" id="PTHR23026:SF123">
    <property type="entry name" value="NAD(P)H NITROREDUCTASE RV3131-RELATED"/>
    <property type="match status" value="1"/>
</dbReference>
<evidence type="ECO:0000313" key="2">
    <source>
        <dbReference type="EMBL" id="GIF18832.1"/>
    </source>
</evidence>
<dbReference type="PANTHER" id="PTHR23026">
    <property type="entry name" value="NADPH NITROREDUCTASE"/>
    <property type="match status" value="1"/>
</dbReference>
<dbReference type="Gene3D" id="3.40.109.10">
    <property type="entry name" value="NADH Oxidase"/>
    <property type="match status" value="1"/>
</dbReference>
<dbReference type="EMBL" id="BOMY01000010">
    <property type="protein sequence ID" value="GIF18832.1"/>
    <property type="molecule type" value="Genomic_DNA"/>
</dbReference>
<organism evidence="2 3">
    <name type="scientific">Paractinoplanes tereljensis</name>
    <dbReference type="NCBI Taxonomy" id="571912"/>
    <lineage>
        <taxon>Bacteria</taxon>
        <taxon>Bacillati</taxon>
        <taxon>Actinomycetota</taxon>
        <taxon>Actinomycetes</taxon>
        <taxon>Micromonosporales</taxon>
        <taxon>Micromonosporaceae</taxon>
        <taxon>Paractinoplanes</taxon>
    </lineage>
</organism>
<dbReference type="RefSeq" id="WP_239147206.1">
    <property type="nucleotide sequence ID" value="NZ_BOMY01000010.1"/>
</dbReference>
<sequence length="317" mass="33871">MDDAVSAAGHAPSVLNTQPWHWRSHDDTLDLSVDPARLLAVTDPDSRLAVVSCGAALHHALISLAAGGWQATVTRSATAGHAGHLATVRVDGRIPIEPESVAHLRTIGLRYTDRRPIQGDHIDADKLRSIAAAAESQGASLHLLRPHQAFELAAATDFAVRTESGQAGWQAELQQWAGGARPRKTGLPDTAIPQGTTPTTVISRDFGHRSDMVIAEAHDRTAIFAILYGPEDRPLNWLRAGEALSAAWLTATELDVSVLPLSVTIEVPDTRETVRQLLGDAGHPFLVLRFGVLDPAGAGAPHTPRLPTDQTVERTTD</sequence>
<protein>
    <submittedName>
        <fullName evidence="2">NAD(P)H nitroreductase</fullName>
    </submittedName>
</protein>
<keyword evidence="3" id="KW-1185">Reference proteome</keyword>
<dbReference type="InterPro" id="IPR000415">
    <property type="entry name" value="Nitroreductase-like"/>
</dbReference>
<accession>A0A919TS92</accession>
<evidence type="ECO:0000256" key="1">
    <source>
        <dbReference type="SAM" id="MobiDB-lite"/>
    </source>
</evidence>
<dbReference type="NCBIfam" id="NF047509">
    <property type="entry name" value="Rv3131_FMN_oxido"/>
    <property type="match status" value="1"/>
</dbReference>
<reference evidence="2" key="1">
    <citation type="submission" date="2021-01" db="EMBL/GenBank/DDBJ databases">
        <title>Whole genome shotgun sequence of Actinoplanes tereljensis NBRC 105297.</title>
        <authorList>
            <person name="Komaki H."/>
            <person name="Tamura T."/>
        </authorList>
    </citation>
    <scope>NUCLEOTIDE SEQUENCE</scope>
    <source>
        <strain evidence="2">NBRC 105297</strain>
    </source>
</reference>
<proteinExistence type="predicted"/>
<name>A0A919TS92_9ACTN</name>
<dbReference type="SUPFAM" id="SSF55469">
    <property type="entry name" value="FMN-dependent nitroreductase-like"/>
    <property type="match status" value="1"/>
</dbReference>
<evidence type="ECO:0000313" key="3">
    <source>
        <dbReference type="Proteomes" id="UP000623608"/>
    </source>
</evidence>
<dbReference type="GO" id="GO:0016491">
    <property type="term" value="F:oxidoreductase activity"/>
    <property type="evidence" value="ECO:0007669"/>
    <property type="project" value="InterPro"/>
</dbReference>
<comment type="caution">
    <text evidence="2">The sequence shown here is derived from an EMBL/GenBank/DDBJ whole genome shotgun (WGS) entry which is preliminary data.</text>
</comment>
<dbReference type="Proteomes" id="UP000623608">
    <property type="component" value="Unassembled WGS sequence"/>
</dbReference>
<feature type="region of interest" description="Disordered" evidence="1">
    <location>
        <begin position="298"/>
        <end position="317"/>
    </location>
</feature>
<gene>
    <name evidence="2" type="ORF">Ate02nite_15620</name>
</gene>
<dbReference type="AlphaFoldDB" id="A0A919TS92"/>